<dbReference type="PANTHER" id="PTHR46825">
    <property type="entry name" value="D-ALANYL-D-ALANINE-CARBOXYPEPTIDASE/ENDOPEPTIDASE AMPH"/>
    <property type="match status" value="1"/>
</dbReference>
<evidence type="ECO:0000259" key="1">
    <source>
        <dbReference type="Pfam" id="PF00144"/>
    </source>
</evidence>
<organism evidence="2 3">
    <name type="scientific">Paenibacillus mangrovi</name>
    <dbReference type="NCBI Taxonomy" id="2931978"/>
    <lineage>
        <taxon>Bacteria</taxon>
        <taxon>Bacillati</taxon>
        <taxon>Bacillota</taxon>
        <taxon>Bacilli</taxon>
        <taxon>Bacillales</taxon>
        <taxon>Paenibacillaceae</taxon>
        <taxon>Paenibacillus</taxon>
    </lineage>
</organism>
<dbReference type="PANTHER" id="PTHR46825:SF12">
    <property type="entry name" value="PENICILLIN-BINDING PROTEIN 4"/>
    <property type="match status" value="1"/>
</dbReference>
<dbReference type="AlphaFoldDB" id="A0A9X2B2R0"/>
<dbReference type="InterPro" id="IPR012338">
    <property type="entry name" value="Beta-lactam/transpept-like"/>
</dbReference>
<evidence type="ECO:0000313" key="2">
    <source>
        <dbReference type="EMBL" id="MCJ8012556.1"/>
    </source>
</evidence>
<name>A0A9X2B2R0_9BACL</name>
<accession>A0A9X2B2R0</accession>
<dbReference type="SUPFAM" id="SSF56601">
    <property type="entry name" value="beta-lactamase/transpeptidase-like"/>
    <property type="match status" value="1"/>
</dbReference>
<evidence type="ECO:0000313" key="3">
    <source>
        <dbReference type="Proteomes" id="UP001139347"/>
    </source>
</evidence>
<dbReference type="Pfam" id="PF00144">
    <property type="entry name" value="Beta-lactamase"/>
    <property type="match status" value="1"/>
</dbReference>
<dbReference type="RefSeq" id="WP_244725348.1">
    <property type="nucleotide sequence ID" value="NZ_JALIRP010000004.1"/>
</dbReference>
<gene>
    <name evidence="2" type="ORF">MUG84_12525</name>
</gene>
<sequence>MKKDAWNAVERMRKGNIPGLSMALIDHGMLNRQECWGETGLGSGKPIQADTMFNACSISKFAAAMLVLLLVEEGILGLDEDVCGRLVAWKIPEDPLYDSRDITLRRLLSHQAGFADPEGSFGVFSREYGAPTMADLLEGTTYYSPKPAALMAEPGSQFIYSDTGYRILQQLIEDVTGKSFERLMQEKIFEPLHMNHSRIVTSDMDIRPGSASGHNKHGERLQDPYTIYPFPAAAGLWATPSDLALLLIELMNSVHGRGRLVISAETASDMILPQGCFQWTGLGVFLDTSNGQLEISSLGWGVGYQCMLIAHPYTGRGAVLMMNADPGVHQNQSLLGEAASMWRQGQLDKRKIRKTSINVLSQKRS</sequence>
<dbReference type="Gene3D" id="3.40.710.10">
    <property type="entry name" value="DD-peptidase/beta-lactamase superfamily"/>
    <property type="match status" value="1"/>
</dbReference>
<proteinExistence type="predicted"/>
<protein>
    <submittedName>
        <fullName evidence="2">Beta-lactamase family protein</fullName>
    </submittedName>
</protein>
<feature type="domain" description="Beta-lactamase-related" evidence="1">
    <location>
        <begin position="10"/>
        <end position="328"/>
    </location>
</feature>
<keyword evidence="3" id="KW-1185">Reference proteome</keyword>
<dbReference type="Proteomes" id="UP001139347">
    <property type="component" value="Unassembled WGS sequence"/>
</dbReference>
<dbReference type="EMBL" id="JALIRP010000004">
    <property type="protein sequence ID" value="MCJ8012556.1"/>
    <property type="molecule type" value="Genomic_DNA"/>
</dbReference>
<dbReference type="InterPro" id="IPR050491">
    <property type="entry name" value="AmpC-like"/>
</dbReference>
<reference evidence="2" key="1">
    <citation type="submission" date="2022-04" db="EMBL/GenBank/DDBJ databases">
        <title>Paenibacillus mangrovi sp. nov., a novel endophytic bacterium isolated from bark of Kandelia candel.</title>
        <authorList>
            <person name="Tuo L."/>
        </authorList>
    </citation>
    <scope>NUCLEOTIDE SEQUENCE</scope>
    <source>
        <strain evidence="2">KQZ6P-2</strain>
    </source>
</reference>
<dbReference type="InterPro" id="IPR001466">
    <property type="entry name" value="Beta-lactam-related"/>
</dbReference>
<comment type="caution">
    <text evidence="2">The sequence shown here is derived from an EMBL/GenBank/DDBJ whole genome shotgun (WGS) entry which is preliminary data.</text>
</comment>